<gene>
    <name evidence="1" type="ORF">Q5H93_06275</name>
</gene>
<organism evidence="1 2">
    <name type="scientific">Hymenobacter aranciens</name>
    <dbReference type="NCBI Taxonomy" id="3063996"/>
    <lineage>
        <taxon>Bacteria</taxon>
        <taxon>Pseudomonadati</taxon>
        <taxon>Bacteroidota</taxon>
        <taxon>Cytophagia</taxon>
        <taxon>Cytophagales</taxon>
        <taxon>Hymenobacteraceae</taxon>
        <taxon>Hymenobacter</taxon>
    </lineage>
</organism>
<evidence type="ECO:0000313" key="2">
    <source>
        <dbReference type="Proteomes" id="UP001176429"/>
    </source>
</evidence>
<proteinExistence type="predicted"/>
<dbReference type="EMBL" id="JAUQSY010000003">
    <property type="protein sequence ID" value="MDO7874332.1"/>
    <property type="molecule type" value="Genomic_DNA"/>
</dbReference>
<comment type="caution">
    <text evidence="1">The sequence shown here is derived from an EMBL/GenBank/DDBJ whole genome shotgun (WGS) entry which is preliminary data.</text>
</comment>
<name>A0ABT9BBD7_9BACT</name>
<accession>A0ABT9BBD7</accession>
<reference evidence="1" key="1">
    <citation type="submission" date="2023-07" db="EMBL/GenBank/DDBJ databases">
        <authorList>
            <person name="Kim M.K."/>
        </authorList>
    </citation>
    <scope>NUCLEOTIDE SEQUENCE</scope>
    <source>
        <strain evidence="1">ASUV-10-1</strain>
    </source>
</reference>
<sequence length="162" mass="17802">MELIDTKYLSTYTSVNAQMDAKNANAAIQQAGQFEVEPLIGTERKATLESYLKTGDEMPTAWARLLALVKPYHALAAHYALLLDQLVEVAAKGNLQPDGTAPIEVIKLRREDIQSKLAMQRDRILTHLAANPDEFGAPDCQTAPTQHSPLILVFTPPIYFGG</sequence>
<dbReference type="RefSeq" id="WP_305005645.1">
    <property type="nucleotide sequence ID" value="NZ_JAUQSY010000003.1"/>
</dbReference>
<evidence type="ECO:0000313" key="1">
    <source>
        <dbReference type="EMBL" id="MDO7874332.1"/>
    </source>
</evidence>
<keyword evidence="2" id="KW-1185">Reference proteome</keyword>
<protein>
    <submittedName>
        <fullName evidence="1">Uncharacterized protein</fullName>
    </submittedName>
</protein>
<dbReference type="Proteomes" id="UP001176429">
    <property type="component" value="Unassembled WGS sequence"/>
</dbReference>